<dbReference type="InterPro" id="IPR016932">
    <property type="entry name" value="UCP029669"/>
</dbReference>
<accession>A0A1C2DGQ6</accession>
<sequence>MRPTQMTVGLREVALKRKELRALPANKKDDFLGAHFIPAVIGPKGRPFVVDHHHLARALHEEGMEKVLISVLADLSQLTKEEFLTFLDNRAWMHPFDASGRRRTYEDLPKSVDKLVDDPYRSLAGAVRRAGGYAKDTTPFAEFLWADFFRRRIDAGQLADSFDKAAKKATTLSQDKSASHLPGWSGPDD</sequence>
<name>A0A1C2DGQ6_9HYPH</name>
<dbReference type="SUPFAM" id="SSF110849">
    <property type="entry name" value="ParB/Sulfiredoxin"/>
    <property type="match status" value="1"/>
</dbReference>
<dbReference type="STRING" id="1566387.QV13_28225"/>
<reference evidence="1 2" key="1">
    <citation type="submission" date="2016-08" db="EMBL/GenBank/DDBJ databases">
        <title>Whole genome sequence of Mesorhizobium sp. strain UASWS1009 isolated from industrial sewage.</title>
        <authorList>
            <person name="Crovadore J."/>
            <person name="Calmin G."/>
            <person name="Chablais R."/>
            <person name="Cochard B."/>
            <person name="Lefort F."/>
        </authorList>
    </citation>
    <scope>NUCLEOTIDE SEQUENCE [LARGE SCALE GENOMIC DNA]</scope>
    <source>
        <strain evidence="1 2">UASWS1009</strain>
    </source>
</reference>
<dbReference type="AlphaFoldDB" id="A0A1C2DGQ6"/>
<evidence type="ECO:0000313" key="1">
    <source>
        <dbReference type="EMBL" id="OCX13826.1"/>
    </source>
</evidence>
<comment type="caution">
    <text evidence="1">The sequence shown here is derived from an EMBL/GenBank/DDBJ whole genome shotgun (WGS) entry which is preliminary data.</text>
</comment>
<organism evidence="1 2">
    <name type="scientific">Mesorhizobium hungaricum</name>
    <dbReference type="NCBI Taxonomy" id="1566387"/>
    <lineage>
        <taxon>Bacteria</taxon>
        <taxon>Pseudomonadati</taxon>
        <taxon>Pseudomonadota</taxon>
        <taxon>Alphaproteobacteria</taxon>
        <taxon>Hyphomicrobiales</taxon>
        <taxon>Phyllobacteriaceae</taxon>
        <taxon>Mesorhizobium</taxon>
    </lineage>
</organism>
<dbReference type="PIRSF" id="PIRSF029669">
    <property type="entry name" value="UCP029669"/>
    <property type="match status" value="1"/>
</dbReference>
<dbReference type="CDD" id="cd16390">
    <property type="entry name" value="ParB_N_Srx_like"/>
    <property type="match status" value="1"/>
</dbReference>
<dbReference type="Gene3D" id="1.10.8.10">
    <property type="entry name" value="DNA helicase RuvA subunit, C-terminal domain"/>
    <property type="match status" value="1"/>
</dbReference>
<dbReference type="InterPro" id="IPR036086">
    <property type="entry name" value="ParB/Sulfiredoxin_sf"/>
</dbReference>
<dbReference type="Gene3D" id="3.90.1530.10">
    <property type="entry name" value="Conserved hypothetical protein from pyrococcus furiosus pfu- 392566-001, ParB domain"/>
    <property type="match status" value="1"/>
</dbReference>
<dbReference type="Proteomes" id="UP000094412">
    <property type="component" value="Unassembled WGS sequence"/>
</dbReference>
<keyword evidence="2" id="KW-1185">Reference proteome</keyword>
<protein>
    <submittedName>
        <fullName evidence="1">Chromosome partitioning protein ParB</fullName>
    </submittedName>
</protein>
<dbReference type="InterPro" id="IPR014956">
    <property type="entry name" value="ParBc_2"/>
</dbReference>
<dbReference type="Pfam" id="PF08857">
    <property type="entry name" value="ParBc_2"/>
    <property type="match status" value="1"/>
</dbReference>
<gene>
    <name evidence="1" type="ORF">QV13_28225</name>
</gene>
<dbReference type="EMBL" id="MDEO01000036">
    <property type="protein sequence ID" value="OCX13826.1"/>
    <property type="molecule type" value="Genomic_DNA"/>
</dbReference>
<evidence type="ECO:0000313" key="2">
    <source>
        <dbReference type="Proteomes" id="UP000094412"/>
    </source>
</evidence>
<proteinExistence type="predicted"/>